<comment type="caution">
    <text evidence="2">The sequence shown here is derived from an EMBL/GenBank/DDBJ whole genome shotgun (WGS) entry which is preliminary data.</text>
</comment>
<name>X1EC26_9ZZZZ</name>
<feature type="compositionally biased region" description="Basic and acidic residues" evidence="1">
    <location>
        <begin position="111"/>
        <end position="123"/>
    </location>
</feature>
<gene>
    <name evidence="2" type="ORF">S01H4_63444</name>
</gene>
<evidence type="ECO:0000313" key="2">
    <source>
        <dbReference type="EMBL" id="GAH14684.1"/>
    </source>
</evidence>
<dbReference type="EMBL" id="BART01038154">
    <property type="protein sequence ID" value="GAH14684.1"/>
    <property type="molecule type" value="Genomic_DNA"/>
</dbReference>
<organism evidence="2">
    <name type="scientific">marine sediment metagenome</name>
    <dbReference type="NCBI Taxonomy" id="412755"/>
    <lineage>
        <taxon>unclassified sequences</taxon>
        <taxon>metagenomes</taxon>
        <taxon>ecological metagenomes</taxon>
    </lineage>
</organism>
<protein>
    <submittedName>
        <fullName evidence="2">Uncharacterized protein</fullName>
    </submittedName>
</protein>
<dbReference type="InterPro" id="IPR036844">
    <property type="entry name" value="Hint_dom_sf"/>
</dbReference>
<feature type="non-terminal residue" evidence="2">
    <location>
        <position position="123"/>
    </location>
</feature>
<dbReference type="Gene3D" id="2.170.16.10">
    <property type="entry name" value="Hedgehog/Intein (Hint) domain"/>
    <property type="match status" value="1"/>
</dbReference>
<reference evidence="2" key="1">
    <citation type="journal article" date="2014" name="Front. Microbiol.">
        <title>High frequency of phylogenetically diverse reductive dehalogenase-homologous genes in deep subseafloor sedimentary metagenomes.</title>
        <authorList>
            <person name="Kawai M."/>
            <person name="Futagami T."/>
            <person name="Toyoda A."/>
            <person name="Takaki Y."/>
            <person name="Nishi S."/>
            <person name="Hori S."/>
            <person name="Arai W."/>
            <person name="Tsubouchi T."/>
            <person name="Morono Y."/>
            <person name="Uchiyama I."/>
            <person name="Ito T."/>
            <person name="Fujiyama A."/>
            <person name="Inagaki F."/>
            <person name="Takami H."/>
        </authorList>
    </citation>
    <scope>NUCLEOTIDE SEQUENCE</scope>
    <source>
        <strain evidence="2">Expedition CK06-06</strain>
    </source>
</reference>
<sequence>MSNDGYVRYNTIGQVSKSGKKDVYYVRTASNKVIRATLDHVFLARIHLRNHEGLLSNSRWTKLDDIRIGDLIKVTNLEKPRTLYGNGTGSGPHGRPSPNKKAGKGFTNEKAAQREKLRKKFDD</sequence>
<feature type="region of interest" description="Disordered" evidence="1">
    <location>
        <begin position="81"/>
        <end position="123"/>
    </location>
</feature>
<dbReference type="AlphaFoldDB" id="X1EC26"/>
<accession>X1EC26</accession>
<dbReference type="SUPFAM" id="SSF51294">
    <property type="entry name" value="Hedgehog/intein (Hint) domain"/>
    <property type="match status" value="1"/>
</dbReference>
<proteinExistence type="predicted"/>
<evidence type="ECO:0000256" key="1">
    <source>
        <dbReference type="SAM" id="MobiDB-lite"/>
    </source>
</evidence>